<keyword evidence="2" id="KW-1185">Reference proteome</keyword>
<gene>
    <name evidence="1" type="ORF">MNOR_LOCUS38497</name>
</gene>
<reference evidence="1 2" key="1">
    <citation type="submission" date="2024-05" db="EMBL/GenBank/DDBJ databases">
        <authorList>
            <person name="Wallberg A."/>
        </authorList>
    </citation>
    <scope>NUCLEOTIDE SEQUENCE [LARGE SCALE GENOMIC DNA]</scope>
</reference>
<comment type="caution">
    <text evidence="1">The sequence shown here is derived from an EMBL/GenBank/DDBJ whole genome shotgun (WGS) entry which is preliminary data.</text>
</comment>
<evidence type="ECO:0000313" key="2">
    <source>
        <dbReference type="Proteomes" id="UP001497623"/>
    </source>
</evidence>
<sequence>ERMTNKSLWILDNEDVFTVNVTLRTDKNDQSLGSFQIIEDSWFEVNVYCWDTCAIVLPGGQRVLRFTYRGNVTLTSHTTFTWSSCGTKPENEATSRNVRNTSTSLRICPEHQFQ</sequence>
<organism evidence="1 2">
    <name type="scientific">Meganyctiphanes norvegica</name>
    <name type="common">Northern krill</name>
    <name type="synonym">Thysanopoda norvegica</name>
    <dbReference type="NCBI Taxonomy" id="48144"/>
    <lineage>
        <taxon>Eukaryota</taxon>
        <taxon>Metazoa</taxon>
        <taxon>Ecdysozoa</taxon>
        <taxon>Arthropoda</taxon>
        <taxon>Crustacea</taxon>
        <taxon>Multicrustacea</taxon>
        <taxon>Malacostraca</taxon>
        <taxon>Eumalacostraca</taxon>
        <taxon>Eucarida</taxon>
        <taxon>Euphausiacea</taxon>
        <taxon>Euphausiidae</taxon>
        <taxon>Meganyctiphanes</taxon>
    </lineage>
</organism>
<evidence type="ECO:0000313" key="1">
    <source>
        <dbReference type="EMBL" id="CAL4213023.1"/>
    </source>
</evidence>
<feature type="non-terminal residue" evidence="1">
    <location>
        <position position="1"/>
    </location>
</feature>
<protein>
    <submittedName>
        <fullName evidence="1">Uncharacterized protein</fullName>
    </submittedName>
</protein>
<dbReference type="Proteomes" id="UP001497623">
    <property type="component" value="Unassembled WGS sequence"/>
</dbReference>
<feature type="non-terminal residue" evidence="1">
    <location>
        <position position="114"/>
    </location>
</feature>
<name>A0AAV2SMB8_MEGNR</name>
<dbReference type="AlphaFoldDB" id="A0AAV2SMB8"/>
<proteinExistence type="predicted"/>
<accession>A0AAV2SMB8</accession>
<dbReference type="EMBL" id="CAXKWB010088360">
    <property type="protein sequence ID" value="CAL4213023.1"/>
    <property type="molecule type" value="Genomic_DNA"/>
</dbReference>